<sequence length="474" mass="51974">MKKFGRREDDAPAHIPSLATSLPASAMGLPLPPLSTAASAPSVPSPAPRRDEPPIDQPIIPPSLRERVIEQIEPSVAATVSREVLRRQIEEIIHQIANQERLELSGREQLQLADEIADDMTGYGPLRPLLLDQSINDIMVNGPSNVYVERNGKLERVAVRFRDNGHIASVAQKIAAQVGRRVDESSPMVDCRLLDGSRVNIILPPLAIHSPCISIRKFPSRRLDIAGLIENGSMTAAIGRLLEIAARSRLNVLVSGGTGSGKTTLLNAMSQFIDHTERIVTIEDAAELQLQQPHVISLETRPPSLEGTGQVTQRDLLVNALRMRPDRIVVGEVRSAEAFDMLQAMNTGHDGSISTVHANSTRDALTRIENMVQMGQVNLPSRAIRSQIVAALDLIVQVERMRDGQRRIIQISEVIGLEGEVITTNDIAAFEYQEEDVNGRISGSYKSNLATPKFKSRLVYFGLDGAWAEAMRQV</sequence>
<dbReference type="Proteomes" id="UP000193553">
    <property type="component" value="Unassembled WGS sequence"/>
</dbReference>
<dbReference type="GO" id="GO:0016887">
    <property type="term" value="F:ATP hydrolysis activity"/>
    <property type="evidence" value="ECO:0007669"/>
    <property type="project" value="InterPro"/>
</dbReference>
<dbReference type="Gene3D" id="3.40.50.300">
    <property type="entry name" value="P-loop containing nucleotide triphosphate hydrolases"/>
    <property type="match status" value="1"/>
</dbReference>
<dbReference type="RefSeq" id="WP_085362199.1">
    <property type="nucleotide sequence ID" value="NZ_NAFD01000195.1"/>
</dbReference>
<dbReference type="OrthoDB" id="9810761at2"/>
<dbReference type="InterPro" id="IPR027417">
    <property type="entry name" value="P-loop_NTPase"/>
</dbReference>
<dbReference type="InterPro" id="IPR050921">
    <property type="entry name" value="T4SS_GSP_E_ATPase"/>
</dbReference>
<comment type="similarity">
    <text evidence="1">Belongs to the GSP E family.</text>
</comment>
<comment type="caution">
    <text evidence="4">The sequence shown here is derived from an EMBL/GenBank/DDBJ whole genome shotgun (WGS) entry which is preliminary data.</text>
</comment>
<dbReference type="EMBL" id="NAFI01000181">
    <property type="protein sequence ID" value="OSJ05742.1"/>
    <property type="molecule type" value="Genomic_DNA"/>
</dbReference>
<evidence type="ECO:0000313" key="4">
    <source>
        <dbReference type="EMBL" id="OSJ05742.1"/>
    </source>
</evidence>
<proteinExistence type="inferred from homology"/>
<dbReference type="CDD" id="cd01130">
    <property type="entry name" value="VirB11-like_ATPase"/>
    <property type="match status" value="1"/>
</dbReference>
<name>A0A1X3H2E8_9BRAD</name>
<organism evidence="4 5">
    <name type="scientific">Bradyrhizobium canariense</name>
    <dbReference type="NCBI Taxonomy" id="255045"/>
    <lineage>
        <taxon>Bacteria</taxon>
        <taxon>Pseudomonadati</taxon>
        <taxon>Pseudomonadota</taxon>
        <taxon>Alphaproteobacteria</taxon>
        <taxon>Hyphomicrobiales</taxon>
        <taxon>Nitrobacteraceae</taxon>
        <taxon>Bradyrhizobium</taxon>
    </lineage>
</organism>
<evidence type="ECO:0000256" key="2">
    <source>
        <dbReference type="SAM" id="MobiDB-lite"/>
    </source>
</evidence>
<dbReference type="Gene3D" id="3.30.450.380">
    <property type="match status" value="1"/>
</dbReference>
<evidence type="ECO:0000313" key="5">
    <source>
        <dbReference type="Proteomes" id="UP000193553"/>
    </source>
</evidence>
<evidence type="ECO:0000259" key="3">
    <source>
        <dbReference type="Pfam" id="PF00437"/>
    </source>
</evidence>
<dbReference type="Pfam" id="PF00437">
    <property type="entry name" value="T2SSE"/>
    <property type="match status" value="1"/>
</dbReference>
<gene>
    <name evidence="4" type="ORF">BSZ18_23975</name>
</gene>
<feature type="region of interest" description="Disordered" evidence="2">
    <location>
        <begin position="1"/>
        <end position="60"/>
    </location>
</feature>
<feature type="domain" description="Bacterial type II secretion system protein E" evidence="3">
    <location>
        <begin position="122"/>
        <end position="396"/>
    </location>
</feature>
<evidence type="ECO:0000256" key="1">
    <source>
        <dbReference type="ARBA" id="ARBA00006611"/>
    </source>
</evidence>
<accession>A0A1X3H2E8</accession>
<dbReference type="PANTHER" id="PTHR30486:SF6">
    <property type="entry name" value="TYPE IV PILUS RETRACTATION ATPASE PILT"/>
    <property type="match status" value="1"/>
</dbReference>
<dbReference type="InterPro" id="IPR001482">
    <property type="entry name" value="T2SS/T4SS_dom"/>
</dbReference>
<dbReference type="FunFam" id="3.30.450.380:FF:000003">
    <property type="entry name" value="Pilus assembly protein CpaF"/>
    <property type="match status" value="1"/>
</dbReference>
<dbReference type="SUPFAM" id="SSF52540">
    <property type="entry name" value="P-loop containing nucleoside triphosphate hydrolases"/>
    <property type="match status" value="1"/>
</dbReference>
<feature type="compositionally biased region" description="Basic and acidic residues" evidence="2">
    <location>
        <begin position="1"/>
        <end position="12"/>
    </location>
</feature>
<protein>
    <submittedName>
        <fullName evidence="4">Pilus assembly protein CpaF</fullName>
    </submittedName>
</protein>
<dbReference type="AlphaFoldDB" id="A0A1X3H2E8"/>
<reference evidence="4 5" key="1">
    <citation type="submission" date="2017-03" db="EMBL/GenBank/DDBJ databases">
        <title>Whole genome sequences of fourteen strains of Bradyrhizobium canariense and one strain of Bradyrhizobium japonicum isolated from Lupinus (Papilionoideae: Genisteae) species in Algeria.</title>
        <authorList>
            <person name="Crovadore J."/>
            <person name="Chekireb D."/>
            <person name="Brachmann A."/>
            <person name="Chablais R."/>
            <person name="Cochard B."/>
            <person name="Lefort F."/>
        </authorList>
    </citation>
    <scope>NUCLEOTIDE SEQUENCE [LARGE SCALE GENOMIC DNA]</scope>
    <source>
        <strain evidence="4 5">UBMA195</strain>
    </source>
</reference>
<dbReference type="PANTHER" id="PTHR30486">
    <property type="entry name" value="TWITCHING MOTILITY PROTEIN PILT"/>
    <property type="match status" value="1"/>
</dbReference>